<keyword evidence="2" id="KW-0418">Kinase</keyword>
<keyword evidence="3" id="KW-1185">Reference proteome</keyword>
<dbReference type="EMBL" id="ML179237">
    <property type="protein sequence ID" value="THU93879.1"/>
    <property type="molecule type" value="Genomic_DNA"/>
</dbReference>
<dbReference type="Gene3D" id="1.10.510.10">
    <property type="entry name" value="Transferase(Phosphotransferase) domain 1"/>
    <property type="match status" value="1"/>
</dbReference>
<name>A0A4S8LW56_DENBC</name>
<dbReference type="Proteomes" id="UP000297245">
    <property type="component" value="Unassembled WGS sequence"/>
</dbReference>
<feature type="non-terminal residue" evidence="2">
    <location>
        <position position="1"/>
    </location>
</feature>
<gene>
    <name evidence="2" type="ORF">K435DRAFT_669387</name>
</gene>
<dbReference type="InterPro" id="IPR011009">
    <property type="entry name" value="Kinase-like_dom_sf"/>
</dbReference>
<dbReference type="SMART" id="SM00220">
    <property type="entry name" value="S_TKc"/>
    <property type="match status" value="1"/>
</dbReference>
<reference evidence="2 3" key="1">
    <citation type="journal article" date="2019" name="Nat. Ecol. Evol.">
        <title>Megaphylogeny resolves global patterns of mushroom evolution.</title>
        <authorList>
            <person name="Varga T."/>
            <person name="Krizsan K."/>
            <person name="Foldi C."/>
            <person name="Dima B."/>
            <person name="Sanchez-Garcia M."/>
            <person name="Sanchez-Ramirez S."/>
            <person name="Szollosi G.J."/>
            <person name="Szarkandi J.G."/>
            <person name="Papp V."/>
            <person name="Albert L."/>
            <person name="Andreopoulos W."/>
            <person name="Angelini C."/>
            <person name="Antonin V."/>
            <person name="Barry K.W."/>
            <person name="Bougher N.L."/>
            <person name="Buchanan P."/>
            <person name="Buyck B."/>
            <person name="Bense V."/>
            <person name="Catcheside P."/>
            <person name="Chovatia M."/>
            <person name="Cooper J."/>
            <person name="Damon W."/>
            <person name="Desjardin D."/>
            <person name="Finy P."/>
            <person name="Geml J."/>
            <person name="Haridas S."/>
            <person name="Hughes K."/>
            <person name="Justo A."/>
            <person name="Karasinski D."/>
            <person name="Kautmanova I."/>
            <person name="Kiss B."/>
            <person name="Kocsube S."/>
            <person name="Kotiranta H."/>
            <person name="LaButti K.M."/>
            <person name="Lechner B.E."/>
            <person name="Liimatainen K."/>
            <person name="Lipzen A."/>
            <person name="Lukacs Z."/>
            <person name="Mihaltcheva S."/>
            <person name="Morgado L.N."/>
            <person name="Niskanen T."/>
            <person name="Noordeloos M.E."/>
            <person name="Ohm R.A."/>
            <person name="Ortiz-Santana B."/>
            <person name="Ovrebo C."/>
            <person name="Racz N."/>
            <person name="Riley R."/>
            <person name="Savchenko A."/>
            <person name="Shiryaev A."/>
            <person name="Soop K."/>
            <person name="Spirin V."/>
            <person name="Szebenyi C."/>
            <person name="Tomsovsky M."/>
            <person name="Tulloss R.E."/>
            <person name="Uehling J."/>
            <person name="Grigoriev I.V."/>
            <person name="Vagvolgyi C."/>
            <person name="Papp T."/>
            <person name="Martin F.M."/>
            <person name="Miettinen O."/>
            <person name="Hibbett D.S."/>
            <person name="Nagy L.G."/>
        </authorList>
    </citation>
    <scope>NUCLEOTIDE SEQUENCE [LARGE SCALE GENOMIC DNA]</scope>
    <source>
        <strain evidence="2 3">CBS 962.96</strain>
    </source>
</reference>
<evidence type="ECO:0000313" key="3">
    <source>
        <dbReference type="Proteomes" id="UP000297245"/>
    </source>
</evidence>
<accession>A0A4S8LW56</accession>
<dbReference type="AlphaFoldDB" id="A0A4S8LW56"/>
<dbReference type="InterPro" id="IPR000719">
    <property type="entry name" value="Prot_kinase_dom"/>
</dbReference>
<proteinExistence type="predicted"/>
<dbReference type="GO" id="GO:0005524">
    <property type="term" value="F:ATP binding"/>
    <property type="evidence" value="ECO:0007669"/>
    <property type="project" value="InterPro"/>
</dbReference>
<dbReference type="InterPro" id="IPR001245">
    <property type="entry name" value="Ser-Thr/Tyr_kinase_cat_dom"/>
</dbReference>
<sequence>AKIFTAMIRLSKKSSLYPSCLAMKDVQKIGDYPITAGGFGEIWRCSIGGQIGCLKMVKVYGESDIQILLKEFLKEAILWRQLDHPNVLPFLGLYFLNDHKQRLCLISPWMENGNVKQYLNKPSDKPVDRVVLAYDVANGLAYLHKKKVIHGDLKGVNILVTISGRALVCDFGLSRVADSEALRWTSLSTGNRGGGTLRWLAPECLIDAKPVTYESDVYAFGCVCYEIFTGLIPFQEMSTDATIIFQLIKEKRPPRPQGNIQLTDAIWHVIEQCWDQTPSMRPVARDLPHVLESATGRSIGLANRWKDPLCSQLWQNVKHPHLCPSGSDIEKFLFG</sequence>
<keyword evidence="2" id="KW-0808">Transferase</keyword>
<dbReference type="PRINTS" id="PR00109">
    <property type="entry name" value="TYRKINASE"/>
</dbReference>
<dbReference type="InterPro" id="IPR051681">
    <property type="entry name" value="Ser/Thr_Kinases-Pseudokinases"/>
</dbReference>
<evidence type="ECO:0000313" key="2">
    <source>
        <dbReference type="EMBL" id="THU93879.1"/>
    </source>
</evidence>
<dbReference type="SUPFAM" id="SSF56112">
    <property type="entry name" value="Protein kinase-like (PK-like)"/>
    <property type="match status" value="1"/>
</dbReference>
<dbReference type="Pfam" id="PF07714">
    <property type="entry name" value="PK_Tyr_Ser-Thr"/>
    <property type="match status" value="1"/>
</dbReference>
<dbReference type="InterPro" id="IPR008271">
    <property type="entry name" value="Ser/Thr_kinase_AS"/>
</dbReference>
<organism evidence="2 3">
    <name type="scientific">Dendrothele bispora (strain CBS 962.96)</name>
    <dbReference type="NCBI Taxonomy" id="1314807"/>
    <lineage>
        <taxon>Eukaryota</taxon>
        <taxon>Fungi</taxon>
        <taxon>Dikarya</taxon>
        <taxon>Basidiomycota</taxon>
        <taxon>Agaricomycotina</taxon>
        <taxon>Agaricomycetes</taxon>
        <taxon>Agaricomycetidae</taxon>
        <taxon>Agaricales</taxon>
        <taxon>Agaricales incertae sedis</taxon>
        <taxon>Dendrothele</taxon>
    </lineage>
</organism>
<feature type="domain" description="Protein kinase" evidence="1">
    <location>
        <begin position="28"/>
        <end position="292"/>
    </location>
</feature>
<protein>
    <submittedName>
        <fullName evidence="2">Kinase-like protein</fullName>
    </submittedName>
</protein>
<dbReference type="GO" id="GO:0004674">
    <property type="term" value="F:protein serine/threonine kinase activity"/>
    <property type="evidence" value="ECO:0007669"/>
    <property type="project" value="TreeGrafter"/>
</dbReference>
<dbReference type="PROSITE" id="PS00108">
    <property type="entry name" value="PROTEIN_KINASE_ST"/>
    <property type="match status" value="1"/>
</dbReference>
<evidence type="ECO:0000259" key="1">
    <source>
        <dbReference type="PROSITE" id="PS50011"/>
    </source>
</evidence>
<dbReference type="OrthoDB" id="122279at2759"/>
<dbReference type="PROSITE" id="PS50011">
    <property type="entry name" value="PROTEIN_KINASE_DOM"/>
    <property type="match status" value="1"/>
</dbReference>
<dbReference type="PANTHER" id="PTHR44329">
    <property type="entry name" value="SERINE/THREONINE-PROTEIN KINASE TNNI3K-RELATED"/>
    <property type="match status" value="1"/>
</dbReference>